<dbReference type="Pfam" id="PF16499">
    <property type="entry name" value="Melibiase_2"/>
    <property type="match status" value="1"/>
</dbReference>
<comment type="catalytic activity">
    <reaction evidence="4">
        <text>Hydrolysis of terminal, non-reducing alpha-D-galactose residues in alpha-D-galactosides, including galactose oligosaccharides, galactomannans and galactolipids.</text>
        <dbReference type="EC" id="3.2.1.22"/>
    </reaction>
</comment>
<dbReference type="SUPFAM" id="SSF49785">
    <property type="entry name" value="Galactose-binding domain-like"/>
    <property type="match status" value="1"/>
</dbReference>
<gene>
    <name evidence="6" type="ORF">H6B30_07040</name>
</gene>
<dbReference type="EC" id="3.2.1.22" evidence="4"/>
<dbReference type="Gene3D" id="3.20.20.70">
    <property type="entry name" value="Aldolase class I"/>
    <property type="match status" value="1"/>
</dbReference>
<evidence type="ECO:0000256" key="4">
    <source>
        <dbReference type="RuleBase" id="RU361168"/>
    </source>
</evidence>
<dbReference type="InterPro" id="IPR002241">
    <property type="entry name" value="Glyco_hydro_27"/>
</dbReference>
<keyword evidence="3 4" id="KW-0326">Glycosidase</keyword>
<dbReference type="InterPro" id="IPR013780">
    <property type="entry name" value="Glyco_hydro_b"/>
</dbReference>
<dbReference type="InterPro" id="IPR013785">
    <property type="entry name" value="Aldolase_TIM"/>
</dbReference>
<evidence type="ECO:0000313" key="7">
    <source>
        <dbReference type="Proteomes" id="UP000764045"/>
    </source>
</evidence>
<dbReference type="EMBL" id="JACJJL010000009">
    <property type="protein sequence ID" value="MBM6661509.1"/>
    <property type="molecule type" value="Genomic_DNA"/>
</dbReference>
<name>A0A939B4M1_9BACT</name>
<keyword evidence="2 4" id="KW-0378">Hydrolase</keyword>
<evidence type="ECO:0000313" key="6">
    <source>
        <dbReference type="EMBL" id="MBM6661509.1"/>
    </source>
</evidence>
<keyword evidence="4" id="KW-1015">Disulfide bond</keyword>
<feature type="region of interest" description="Disordered" evidence="5">
    <location>
        <begin position="1"/>
        <end position="22"/>
    </location>
</feature>
<accession>A0A939B4M1</accession>
<dbReference type="GO" id="GO:0005975">
    <property type="term" value="P:carbohydrate metabolic process"/>
    <property type="evidence" value="ECO:0007669"/>
    <property type="project" value="InterPro"/>
</dbReference>
<dbReference type="SUPFAM" id="SSF51445">
    <property type="entry name" value="(Trans)glycosidases"/>
    <property type="match status" value="1"/>
</dbReference>
<proteinExistence type="inferred from homology"/>
<evidence type="ECO:0000256" key="5">
    <source>
        <dbReference type="SAM" id="MobiDB-lite"/>
    </source>
</evidence>
<dbReference type="InterPro" id="IPR017853">
    <property type="entry name" value="GH"/>
</dbReference>
<dbReference type="SUPFAM" id="SSF51011">
    <property type="entry name" value="Glycosyl hydrolase domain"/>
    <property type="match status" value="1"/>
</dbReference>
<dbReference type="Gene3D" id="2.60.40.1180">
    <property type="entry name" value="Golgi alpha-mannosidase II"/>
    <property type="match status" value="1"/>
</dbReference>
<feature type="compositionally biased region" description="Low complexity" evidence="5">
    <location>
        <begin position="9"/>
        <end position="22"/>
    </location>
</feature>
<dbReference type="Proteomes" id="UP000764045">
    <property type="component" value="Unassembled WGS sequence"/>
</dbReference>
<organism evidence="6 7">
    <name type="scientific">Marseilla massiliensis</name>
    <dbReference type="NCBI Taxonomy" id="1841864"/>
    <lineage>
        <taxon>Bacteria</taxon>
        <taxon>Pseudomonadati</taxon>
        <taxon>Bacteroidota</taxon>
        <taxon>Bacteroidia</taxon>
        <taxon>Bacteroidales</taxon>
        <taxon>Prevotellaceae</taxon>
        <taxon>Marseilla</taxon>
    </lineage>
</organism>
<sequence>MAAPPTVRAVASPSAEESAAADPPVMGWSSWNTYHVNISDTLIMRQADAMVAKGLKAAGYRYINIDDGFFGYRDSTGLMHAHPQRFPRGLRPVADYIHSLGFKAGIYSDAGSHTCGSRYDNDENGFWAGLYGHERQDAELYFNDWGFDFIKIDYCGAGTELNLDERRRYTEISEAFKSVGCGDVEINICRWAFPGTWARSIARSWRISPDIRPRWSSVKRIIDLNLYLSAYCGGGHYNDMDMLEIGRGMPRNEEEVHFGMWCIMSSPLMIGCDMQTIPEASLSLIKNEELIALNQDPLGLQAYVVQHEGEGYVLTKDIGRRRGTERAVALYNPSDSACHFNVPLSLLELGGRVRLRDLVRRCDLEPVSDSIVCDLPARSLRLLRAEGLYRTDPVAYEAEWAYLPCFDALGKVKHQVLYAANPDASGGMVASWLGGRKENIARWSDVYSSRGGAYDMTITYVPAARRRLEVTVNGTTTRLYDLASEGCLATVTIPVTLRKGFNTVEMGYPYGWTVDIDRFELRPAGSGGR</sequence>
<dbReference type="CDD" id="cd04081">
    <property type="entry name" value="CBM35_galactosidase-like"/>
    <property type="match status" value="1"/>
</dbReference>
<comment type="caution">
    <text evidence="6">The sequence shown here is derived from an EMBL/GenBank/DDBJ whole genome shotgun (WGS) entry which is preliminary data.</text>
</comment>
<dbReference type="PRINTS" id="PR00740">
    <property type="entry name" value="GLHYDRLASE27"/>
</dbReference>
<comment type="similarity">
    <text evidence="1 4">Belongs to the glycosyl hydrolase 27 family.</text>
</comment>
<protein>
    <recommendedName>
        <fullName evidence="4">Alpha-galactosidase</fullName>
        <ecNumber evidence="4">3.2.1.22</ecNumber>
    </recommendedName>
    <alternativeName>
        <fullName evidence="4">Melibiase</fullName>
    </alternativeName>
</protein>
<reference evidence="6 7" key="1">
    <citation type="journal article" date="2021" name="Sci. Rep.">
        <title>The distribution of antibiotic resistance genes in chicken gut microbiota commensals.</title>
        <authorList>
            <person name="Juricova H."/>
            <person name="Matiasovicova J."/>
            <person name="Kubasova T."/>
            <person name="Cejkova D."/>
            <person name="Rychlik I."/>
        </authorList>
    </citation>
    <scope>NUCLEOTIDE SEQUENCE [LARGE SCALE GENOMIC DNA]</scope>
    <source>
        <strain evidence="6 7">An819</strain>
    </source>
</reference>
<dbReference type="GO" id="GO:0004557">
    <property type="term" value="F:alpha-galactosidase activity"/>
    <property type="evidence" value="ECO:0007669"/>
    <property type="project" value="UniProtKB-EC"/>
</dbReference>
<dbReference type="PANTHER" id="PTHR11452">
    <property type="entry name" value="ALPHA-GALACTOSIDASE/ALPHA-N-ACETYLGALACTOSAMINIDASE"/>
    <property type="match status" value="1"/>
</dbReference>
<evidence type="ECO:0000256" key="3">
    <source>
        <dbReference type="ARBA" id="ARBA00023295"/>
    </source>
</evidence>
<keyword evidence="7" id="KW-1185">Reference proteome</keyword>
<evidence type="ECO:0000256" key="2">
    <source>
        <dbReference type="ARBA" id="ARBA00022801"/>
    </source>
</evidence>
<dbReference type="Gene3D" id="2.60.120.260">
    <property type="entry name" value="Galactose-binding domain-like"/>
    <property type="match status" value="1"/>
</dbReference>
<dbReference type="InterPro" id="IPR008979">
    <property type="entry name" value="Galactose-bd-like_sf"/>
</dbReference>
<evidence type="ECO:0000256" key="1">
    <source>
        <dbReference type="ARBA" id="ARBA00009743"/>
    </source>
</evidence>
<dbReference type="AlphaFoldDB" id="A0A939B4M1"/>
<dbReference type="PANTHER" id="PTHR11452:SF75">
    <property type="entry name" value="ALPHA-GALACTOSIDASE MEL1"/>
    <property type="match status" value="1"/>
</dbReference>
<dbReference type="CDD" id="cd14792">
    <property type="entry name" value="GH27"/>
    <property type="match status" value="1"/>
</dbReference>